<reference evidence="1" key="1">
    <citation type="submission" date="2021-05" db="EMBL/GenBank/DDBJ databases">
        <authorList>
            <person name="Scholz U."/>
            <person name="Mascher M."/>
            <person name="Fiebig A."/>
        </authorList>
    </citation>
    <scope>NUCLEOTIDE SEQUENCE [LARGE SCALE GENOMIC DNA]</scope>
</reference>
<dbReference type="Proteomes" id="UP001732700">
    <property type="component" value="Chromosome 7A"/>
</dbReference>
<evidence type="ECO:0000313" key="1">
    <source>
        <dbReference type="EnsemblPlants" id="AVESA.00010b.r2.7AG1187540.1.CDS.1"/>
    </source>
</evidence>
<organism evidence="1 2">
    <name type="scientific">Avena sativa</name>
    <name type="common">Oat</name>
    <dbReference type="NCBI Taxonomy" id="4498"/>
    <lineage>
        <taxon>Eukaryota</taxon>
        <taxon>Viridiplantae</taxon>
        <taxon>Streptophyta</taxon>
        <taxon>Embryophyta</taxon>
        <taxon>Tracheophyta</taxon>
        <taxon>Spermatophyta</taxon>
        <taxon>Magnoliopsida</taxon>
        <taxon>Liliopsida</taxon>
        <taxon>Poales</taxon>
        <taxon>Poaceae</taxon>
        <taxon>BOP clade</taxon>
        <taxon>Pooideae</taxon>
        <taxon>Poodae</taxon>
        <taxon>Poeae</taxon>
        <taxon>Poeae Chloroplast Group 1 (Aveneae type)</taxon>
        <taxon>Aveninae</taxon>
        <taxon>Avena</taxon>
    </lineage>
</organism>
<proteinExistence type="predicted"/>
<protein>
    <submittedName>
        <fullName evidence="1">Uncharacterized protein</fullName>
    </submittedName>
</protein>
<accession>A0ACD5ZKM0</accession>
<name>A0ACD5ZKM0_AVESA</name>
<sequence length="246" mass="28276">MKTFLIFALIAMAATMATAQFDPSEQYQPYPEQQQPILQQQMLLQQQQQQMLLQQQPLLQVLQQQLNPCRQFLVQQCSPVAVVPFLRSQILQQSSCQVMRQQCCRQLEQIPEQLRCPAIHSVVQAIIMQQQQQQQQFFQPQMQQQFFQPQLQQVTQGIFQPQLQQVTQGILQPQLQQVTQGIFQPQMQGQIEGMRAFALQALPAMCDVYVPPQCPVATAPSVASKNTIRAIVLHKYHWRLADGPIL</sequence>
<keyword evidence="2" id="KW-1185">Reference proteome</keyword>
<evidence type="ECO:0000313" key="2">
    <source>
        <dbReference type="Proteomes" id="UP001732700"/>
    </source>
</evidence>
<reference evidence="1" key="2">
    <citation type="submission" date="2025-09" db="UniProtKB">
        <authorList>
            <consortium name="EnsemblPlants"/>
        </authorList>
    </citation>
    <scope>IDENTIFICATION</scope>
</reference>
<dbReference type="EnsemblPlants" id="AVESA.00010b.r2.7AG1187540.1">
    <property type="protein sequence ID" value="AVESA.00010b.r2.7AG1187540.1.CDS.1"/>
    <property type="gene ID" value="AVESA.00010b.r2.7AG1187540"/>
</dbReference>